<dbReference type="CDD" id="cd02440">
    <property type="entry name" value="AdoMet_MTases"/>
    <property type="match status" value="1"/>
</dbReference>
<evidence type="ECO:0000313" key="3">
    <source>
        <dbReference type="Proteomes" id="UP001165269"/>
    </source>
</evidence>
<feature type="domain" description="Methyltransferase" evidence="1">
    <location>
        <begin position="60"/>
        <end position="156"/>
    </location>
</feature>
<evidence type="ECO:0000259" key="1">
    <source>
        <dbReference type="Pfam" id="PF13649"/>
    </source>
</evidence>
<dbReference type="InterPro" id="IPR050447">
    <property type="entry name" value="Erg6_SMT_methyltransf"/>
</dbReference>
<gene>
    <name evidence="2" type="ORF">MQP27_34225</name>
</gene>
<dbReference type="RefSeq" id="WP_242772414.1">
    <property type="nucleotide sequence ID" value="NZ_JALDAY010000011.1"/>
</dbReference>
<organism evidence="2 3">
    <name type="scientific">Streptomyces cylindrosporus</name>
    <dbReference type="NCBI Taxonomy" id="2927583"/>
    <lineage>
        <taxon>Bacteria</taxon>
        <taxon>Bacillati</taxon>
        <taxon>Actinomycetota</taxon>
        <taxon>Actinomycetes</taxon>
        <taxon>Kitasatosporales</taxon>
        <taxon>Streptomycetaceae</taxon>
        <taxon>Streptomyces</taxon>
    </lineage>
</organism>
<dbReference type="EMBL" id="JALDAY010000011">
    <property type="protein sequence ID" value="MCI3276148.1"/>
    <property type="molecule type" value="Genomic_DNA"/>
</dbReference>
<reference evidence="2" key="1">
    <citation type="submission" date="2022-03" db="EMBL/GenBank/DDBJ databases">
        <title>Streptomyces 7R015 and 7R016 isolated from Barleria lupulina in Thailand.</title>
        <authorList>
            <person name="Kanchanasin P."/>
            <person name="Phongsopitanun W."/>
            <person name="Tanasupawat S."/>
        </authorList>
    </citation>
    <scope>NUCLEOTIDE SEQUENCE</scope>
    <source>
        <strain evidence="2">7R015</strain>
    </source>
</reference>
<protein>
    <submittedName>
        <fullName evidence="2">Class I SAM-dependent methyltransferase</fullName>
    </submittedName>
</protein>
<keyword evidence="2" id="KW-0808">Transferase</keyword>
<comment type="caution">
    <text evidence="2">The sequence shown here is derived from an EMBL/GenBank/DDBJ whole genome shotgun (WGS) entry which is preliminary data.</text>
</comment>
<dbReference type="PANTHER" id="PTHR44068:SF11">
    <property type="entry name" value="GERANYL DIPHOSPHATE 2-C-METHYLTRANSFERASE"/>
    <property type="match status" value="1"/>
</dbReference>
<proteinExistence type="predicted"/>
<accession>A0ABS9YFY4</accession>
<keyword evidence="2" id="KW-0489">Methyltransferase</keyword>
<name>A0ABS9YFY4_9ACTN</name>
<dbReference type="Gene3D" id="3.40.50.150">
    <property type="entry name" value="Vaccinia Virus protein VP39"/>
    <property type="match status" value="1"/>
</dbReference>
<sequence>MTYEESAVTRTIDRLLNDHQHELDPSADGALDNLDQFHIGGAEAVERLIPTLALTPGDIVLDVGSGFGGPARQIARRTGNHVVGVDITPAYVEAARDLTARAGLSDLVRFHTGDIADFRPPDPPGAFGAALTMHVQMNVRDKTTWFRHIAQHLAPGAHLAVWEICQPYEAELPWPTPWSLDGTDSFIVSADTLRADIENAGFTATDWANESAWVKDWITKTFANGLPPGPALPMLLDDGYTRVINYATALTDGTLEIWRGCFTKNDFAKNDQVTSS</sequence>
<keyword evidence="3" id="KW-1185">Reference proteome</keyword>
<dbReference type="Pfam" id="PF13649">
    <property type="entry name" value="Methyltransf_25"/>
    <property type="match status" value="1"/>
</dbReference>
<dbReference type="Proteomes" id="UP001165269">
    <property type="component" value="Unassembled WGS sequence"/>
</dbReference>
<dbReference type="SUPFAM" id="SSF53335">
    <property type="entry name" value="S-adenosyl-L-methionine-dependent methyltransferases"/>
    <property type="match status" value="1"/>
</dbReference>
<dbReference type="GO" id="GO:0032259">
    <property type="term" value="P:methylation"/>
    <property type="evidence" value="ECO:0007669"/>
    <property type="project" value="UniProtKB-KW"/>
</dbReference>
<dbReference type="InterPro" id="IPR029063">
    <property type="entry name" value="SAM-dependent_MTases_sf"/>
</dbReference>
<dbReference type="InterPro" id="IPR041698">
    <property type="entry name" value="Methyltransf_25"/>
</dbReference>
<dbReference type="GO" id="GO:0008168">
    <property type="term" value="F:methyltransferase activity"/>
    <property type="evidence" value="ECO:0007669"/>
    <property type="project" value="UniProtKB-KW"/>
</dbReference>
<evidence type="ECO:0000313" key="2">
    <source>
        <dbReference type="EMBL" id="MCI3276148.1"/>
    </source>
</evidence>
<dbReference type="PANTHER" id="PTHR44068">
    <property type="entry name" value="ZGC:194242"/>
    <property type="match status" value="1"/>
</dbReference>